<dbReference type="Proteomes" id="UP000006443">
    <property type="component" value="Unassembled WGS sequence"/>
</dbReference>
<keyword evidence="4 13" id="KW-0645">Protease</keyword>
<keyword evidence="14" id="KW-1185">Reference proteome</keyword>
<evidence type="ECO:0000313" key="13">
    <source>
        <dbReference type="EMBL" id="EEG76765.1"/>
    </source>
</evidence>
<evidence type="ECO:0000256" key="7">
    <source>
        <dbReference type="ARBA" id="ARBA00022833"/>
    </source>
</evidence>
<dbReference type="Pfam" id="PF17820">
    <property type="entry name" value="PDZ_6"/>
    <property type="match status" value="1"/>
</dbReference>
<dbReference type="InterPro" id="IPR036034">
    <property type="entry name" value="PDZ_sf"/>
</dbReference>
<dbReference type="PANTHER" id="PTHR42837">
    <property type="entry name" value="REGULATOR OF SIGMA-E PROTEASE RSEP"/>
    <property type="match status" value="1"/>
</dbReference>
<keyword evidence="6 11" id="KW-0378">Hydrolase</keyword>
<evidence type="ECO:0000256" key="5">
    <source>
        <dbReference type="ARBA" id="ARBA00022692"/>
    </source>
</evidence>
<keyword evidence="11" id="KW-0479">Metal-binding</keyword>
<dbReference type="SUPFAM" id="SSF50156">
    <property type="entry name" value="PDZ domain-like"/>
    <property type="match status" value="1"/>
</dbReference>
<accession>C0GIV1</accession>
<dbReference type="GO" id="GO:0046872">
    <property type="term" value="F:metal ion binding"/>
    <property type="evidence" value="ECO:0007669"/>
    <property type="project" value="UniProtKB-KW"/>
</dbReference>
<feature type="transmembrane region" description="Helical" evidence="11">
    <location>
        <begin position="90"/>
        <end position="116"/>
    </location>
</feature>
<feature type="transmembrane region" description="Helical" evidence="11">
    <location>
        <begin position="264"/>
        <end position="285"/>
    </location>
</feature>
<dbReference type="InterPro" id="IPR041489">
    <property type="entry name" value="PDZ_6"/>
</dbReference>
<comment type="similarity">
    <text evidence="3 11">Belongs to the peptidase M50B family.</text>
</comment>
<dbReference type="OrthoDB" id="9782003at2"/>
<organism evidence="13 14">
    <name type="scientific">Dethiobacter alkaliphilus AHT 1</name>
    <dbReference type="NCBI Taxonomy" id="555088"/>
    <lineage>
        <taxon>Bacteria</taxon>
        <taxon>Bacillati</taxon>
        <taxon>Bacillota</taxon>
        <taxon>Dethiobacteria</taxon>
        <taxon>Dethiobacterales</taxon>
        <taxon>Dethiobacteraceae</taxon>
        <taxon>Dethiobacter</taxon>
    </lineage>
</organism>
<evidence type="ECO:0000256" key="6">
    <source>
        <dbReference type="ARBA" id="ARBA00022801"/>
    </source>
</evidence>
<dbReference type="STRING" id="555088.DealDRAFT_2410"/>
<sequence length="337" mass="36787">MLTFVASILIFGVLIFFHELGHYAVAKKVGIGVYEFAIGFGPKLFSWRSEETDYSLRAFPLGGFVRLVGEDPEESNEEGSFQQKSVLSRFAVIAAGPIMNLILAVLLFSLIFFAFWGVPTNVIRTVEPGAPAEQVGLQEGDRIVSVAGEPVDDWFEITSRIHAHPEQEITIEFIREGESQSVRVTPKEDPDAGVGLIGIGPEYRKYALFASLSQGVTYTFSVLVFFVTSIAQMITGAIAPDVMGPVGIIGMVGEVARTGMTEVLSLAALISLNLGVINLLPIPALDGSRLMFLLLEGVRGKPIDPQKESFVHFIGFTMLILLMLVVTFNDLVRLNIF</sequence>
<dbReference type="Gene3D" id="2.30.42.10">
    <property type="match status" value="1"/>
</dbReference>
<evidence type="ECO:0000256" key="10">
    <source>
        <dbReference type="ARBA" id="ARBA00023136"/>
    </source>
</evidence>
<dbReference type="EMBL" id="ACJM01000013">
    <property type="protein sequence ID" value="EEG76765.1"/>
    <property type="molecule type" value="Genomic_DNA"/>
</dbReference>
<dbReference type="PANTHER" id="PTHR42837:SF2">
    <property type="entry name" value="MEMBRANE METALLOPROTEASE ARASP2, CHLOROPLASTIC-RELATED"/>
    <property type="match status" value="1"/>
</dbReference>
<keyword evidence="9 11" id="KW-0482">Metalloprotease</keyword>
<comment type="cofactor">
    <cofactor evidence="1 11">
        <name>Zn(2+)</name>
        <dbReference type="ChEBI" id="CHEBI:29105"/>
    </cofactor>
</comment>
<keyword evidence="8 11" id="KW-1133">Transmembrane helix</keyword>
<dbReference type="Pfam" id="PF02163">
    <property type="entry name" value="Peptidase_M50"/>
    <property type="match status" value="1"/>
</dbReference>
<proteinExistence type="inferred from homology"/>
<feature type="transmembrane region" description="Helical" evidence="11">
    <location>
        <begin position="233"/>
        <end position="252"/>
    </location>
</feature>
<gene>
    <name evidence="13" type="ORF">DealDRAFT_2410</name>
</gene>
<dbReference type="CDD" id="cd23081">
    <property type="entry name" value="cpPDZ_EcRseP-like"/>
    <property type="match status" value="1"/>
</dbReference>
<feature type="transmembrane region" description="Helical" evidence="11">
    <location>
        <begin position="310"/>
        <end position="332"/>
    </location>
</feature>
<reference evidence="13 14" key="1">
    <citation type="submission" date="2009-02" db="EMBL/GenBank/DDBJ databases">
        <title>Sequencing of the draft genome and assembly of Dethiobacter alkaliphilus AHT 1.</title>
        <authorList>
            <consortium name="US DOE Joint Genome Institute (JGI-PGF)"/>
            <person name="Lucas S."/>
            <person name="Copeland A."/>
            <person name="Lapidus A."/>
            <person name="Glavina del Rio T."/>
            <person name="Dalin E."/>
            <person name="Tice H."/>
            <person name="Bruce D."/>
            <person name="Goodwin L."/>
            <person name="Pitluck S."/>
            <person name="Larimer F."/>
            <person name="Land M.L."/>
            <person name="Hauser L."/>
            <person name="Muyzer G."/>
        </authorList>
    </citation>
    <scope>NUCLEOTIDE SEQUENCE [LARGE SCALE GENOMIC DNA]</scope>
    <source>
        <strain evidence="13 14">AHT 1</strain>
    </source>
</reference>
<protein>
    <recommendedName>
        <fullName evidence="11">Zinc metalloprotease</fullName>
        <ecNumber evidence="11">3.4.24.-</ecNumber>
    </recommendedName>
</protein>
<comment type="subcellular location">
    <subcellularLocation>
        <location evidence="2">Membrane</location>
        <topology evidence="2">Multi-pass membrane protein</topology>
    </subcellularLocation>
</comment>
<dbReference type="InterPro" id="IPR004387">
    <property type="entry name" value="Pept_M50_Zn"/>
</dbReference>
<dbReference type="NCBIfam" id="TIGR00054">
    <property type="entry name" value="RIP metalloprotease RseP"/>
    <property type="match status" value="1"/>
</dbReference>
<evidence type="ECO:0000313" key="14">
    <source>
        <dbReference type="Proteomes" id="UP000006443"/>
    </source>
</evidence>
<keyword evidence="10 11" id="KW-0472">Membrane</keyword>
<dbReference type="InterPro" id="IPR008915">
    <property type="entry name" value="Peptidase_M50"/>
</dbReference>
<evidence type="ECO:0000256" key="9">
    <source>
        <dbReference type="ARBA" id="ARBA00023049"/>
    </source>
</evidence>
<evidence type="ECO:0000256" key="8">
    <source>
        <dbReference type="ARBA" id="ARBA00022989"/>
    </source>
</evidence>
<dbReference type="EC" id="3.4.24.-" evidence="11"/>
<dbReference type="SMART" id="SM00228">
    <property type="entry name" value="PDZ"/>
    <property type="match status" value="1"/>
</dbReference>
<evidence type="ECO:0000256" key="1">
    <source>
        <dbReference type="ARBA" id="ARBA00001947"/>
    </source>
</evidence>
<keyword evidence="7 11" id="KW-0862">Zinc</keyword>
<dbReference type="CDD" id="cd06163">
    <property type="entry name" value="S2P-M50_PDZ_RseP-like"/>
    <property type="match status" value="1"/>
</dbReference>
<feature type="domain" description="PDZ" evidence="12">
    <location>
        <begin position="122"/>
        <end position="153"/>
    </location>
</feature>
<dbReference type="RefSeq" id="WP_008517762.1">
    <property type="nucleotide sequence ID" value="NZ_ACJM01000013.1"/>
</dbReference>
<evidence type="ECO:0000259" key="12">
    <source>
        <dbReference type="PROSITE" id="PS50106"/>
    </source>
</evidence>
<evidence type="ECO:0000256" key="3">
    <source>
        <dbReference type="ARBA" id="ARBA00007931"/>
    </source>
</evidence>
<evidence type="ECO:0000256" key="11">
    <source>
        <dbReference type="RuleBase" id="RU362031"/>
    </source>
</evidence>
<evidence type="ECO:0000256" key="2">
    <source>
        <dbReference type="ARBA" id="ARBA00004141"/>
    </source>
</evidence>
<evidence type="ECO:0000256" key="4">
    <source>
        <dbReference type="ARBA" id="ARBA00022670"/>
    </source>
</evidence>
<dbReference type="GO" id="GO:0004222">
    <property type="term" value="F:metalloendopeptidase activity"/>
    <property type="evidence" value="ECO:0007669"/>
    <property type="project" value="InterPro"/>
</dbReference>
<dbReference type="GO" id="GO:0016020">
    <property type="term" value="C:membrane"/>
    <property type="evidence" value="ECO:0007669"/>
    <property type="project" value="UniProtKB-SubCell"/>
</dbReference>
<keyword evidence="5 11" id="KW-0812">Transmembrane</keyword>
<dbReference type="GO" id="GO:0006508">
    <property type="term" value="P:proteolysis"/>
    <property type="evidence" value="ECO:0007669"/>
    <property type="project" value="UniProtKB-KW"/>
</dbReference>
<feature type="transmembrane region" description="Helical" evidence="11">
    <location>
        <begin position="206"/>
        <end position="227"/>
    </location>
</feature>
<dbReference type="AlphaFoldDB" id="C0GIV1"/>
<comment type="caution">
    <text evidence="13">The sequence shown here is derived from an EMBL/GenBank/DDBJ whole genome shotgun (WGS) entry which is preliminary data.</text>
</comment>
<dbReference type="InterPro" id="IPR001478">
    <property type="entry name" value="PDZ"/>
</dbReference>
<dbReference type="eggNOG" id="COG0750">
    <property type="taxonomic scope" value="Bacteria"/>
</dbReference>
<dbReference type="PROSITE" id="PS50106">
    <property type="entry name" value="PDZ"/>
    <property type="match status" value="1"/>
</dbReference>
<name>C0GIV1_DETAL</name>